<comment type="caution">
    <text evidence="7">The sequence shown here is derived from an EMBL/GenBank/DDBJ whole genome shotgun (WGS) entry which is preliminary data.</text>
</comment>
<sequence length="467" mass="50836">MRFHQDREQLERILDAAHNAALQFLHSLAERPAGHTPEPLPPDALPEEGLGAQEALACFRRKYEAQLSGSAGPRYLGFVTGGSTPAALAGDWLVSSYDQNVSNDGDSIATTVERETLALLRTLFALSDDFDGVFVSGATQANLVALATARQWAFQRLGHDPSEEGLWNMPRIPVFGCVPHASILKALSILGMGRKAVEYVPCLPRRQAIDPAALAQRLAATGGKPAIVIASAGEVNTGDFDDLETLASLCQTYGAWLHVDGAFGLFAACDPSRSHLLRGLNAADSITTDGHKWLNVPYDSGLIFTRHVALQEQVFKAVAAYLGAGPDLLHRTPENSRRFRALPAWMTLMAYGRSGYQALVAQSCLFAQTLGQSIEQSTHFELLAPVSLNIVCFALRKTDADQRDRFLEALKRDGEVVLTPTLFAGKPAIRAAFVNWSTTERDVQRMIEALERGALQITFHTTNSRED</sequence>
<organism evidence="7 8">
    <name type="scientific">Ktedonobacter robiniae</name>
    <dbReference type="NCBI Taxonomy" id="2778365"/>
    <lineage>
        <taxon>Bacteria</taxon>
        <taxon>Bacillati</taxon>
        <taxon>Chloroflexota</taxon>
        <taxon>Ktedonobacteria</taxon>
        <taxon>Ktedonobacterales</taxon>
        <taxon>Ktedonobacteraceae</taxon>
        <taxon>Ktedonobacter</taxon>
    </lineage>
</organism>
<dbReference type="PANTHER" id="PTHR11999">
    <property type="entry name" value="GROUP II PYRIDOXAL-5-PHOSPHATE DECARBOXYLASE"/>
    <property type="match status" value="1"/>
</dbReference>
<dbReference type="InterPro" id="IPR010977">
    <property type="entry name" value="Aromatic_deC"/>
</dbReference>
<evidence type="ECO:0000256" key="5">
    <source>
        <dbReference type="ARBA" id="ARBA00023239"/>
    </source>
</evidence>
<reference evidence="7 8" key="1">
    <citation type="journal article" date="2021" name="Int. J. Syst. Evol. Microbiol.">
        <title>Reticulibacter mediterranei gen. nov., sp. nov., within the new family Reticulibacteraceae fam. nov., and Ktedonospora formicarum gen. nov., sp. nov., Ktedonobacter robiniae sp. nov., Dictyobacter formicarum sp. nov. and Dictyobacter arantiisoli sp. nov., belonging to the class Ktedonobacteria.</title>
        <authorList>
            <person name="Yabe S."/>
            <person name="Zheng Y."/>
            <person name="Wang C.M."/>
            <person name="Sakai Y."/>
            <person name="Abe K."/>
            <person name="Yokota A."/>
            <person name="Donadio S."/>
            <person name="Cavaletti L."/>
            <person name="Monciardini P."/>
        </authorList>
    </citation>
    <scope>NUCLEOTIDE SEQUENCE [LARGE SCALE GENOMIC DNA]</scope>
    <source>
        <strain evidence="7 8">SOSP1-30</strain>
    </source>
</reference>
<keyword evidence="7" id="KW-0808">Transferase</keyword>
<protein>
    <submittedName>
        <fullName evidence="7">Aspartate aminotransferase family protein</fullName>
    </submittedName>
</protein>
<gene>
    <name evidence="7" type="ORF">KSB_56180</name>
</gene>
<dbReference type="Gene3D" id="3.40.640.10">
    <property type="entry name" value="Type I PLP-dependent aspartate aminotransferase-like (Major domain)"/>
    <property type="match status" value="1"/>
</dbReference>
<proteinExistence type="inferred from homology"/>
<dbReference type="InterPro" id="IPR002129">
    <property type="entry name" value="PyrdxlP-dep_de-COase"/>
</dbReference>
<evidence type="ECO:0000313" key="7">
    <source>
        <dbReference type="EMBL" id="GHO57143.1"/>
    </source>
</evidence>
<dbReference type="Proteomes" id="UP000654345">
    <property type="component" value="Unassembled WGS sequence"/>
</dbReference>
<dbReference type="GO" id="GO:0008483">
    <property type="term" value="F:transaminase activity"/>
    <property type="evidence" value="ECO:0007669"/>
    <property type="project" value="UniProtKB-KW"/>
</dbReference>
<dbReference type="InterPro" id="IPR015422">
    <property type="entry name" value="PyrdxlP-dep_Trfase_small"/>
</dbReference>
<dbReference type="EMBL" id="BNJG01000002">
    <property type="protein sequence ID" value="GHO57143.1"/>
    <property type="molecule type" value="Genomic_DNA"/>
</dbReference>
<name>A0ABQ3UWU4_9CHLR</name>
<evidence type="ECO:0000256" key="6">
    <source>
        <dbReference type="RuleBase" id="RU000382"/>
    </source>
</evidence>
<accession>A0ABQ3UWU4</accession>
<evidence type="ECO:0000256" key="3">
    <source>
        <dbReference type="ARBA" id="ARBA00022793"/>
    </source>
</evidence>
<dbReference type="PRINTS" id="PR00800">
    <property type="entry name" value="YHDCRBOXLASE"/>
</dbReference>
<dbReference type="SUPFAM" id="SSF53383">
    <property type="entry name" value="PLP-dependent transferases"/>
    <property type="match status" value="1"/>
</dbReference>
<evidence type="ECO:0000313" key="8">
    <source>
        <dbReference type="Proteomes" id="UP000654345"/>
    </source>
</evidence>
<keyword evidence="7" id="KW-0032">Aminotransferase</keyword>
<dbReference type="PANTHER" id="PTHR11999:SF70">
    <property type="entry name" value="MIP05841P"/>
    <property type="match status" value="1"/>
</dbReference>
<dbReference type="Gene3D" id="3.90.1150.10">
    <property type="entry name" value="Aspartate Aminotransferase, domain 1"/>
    <property type="match status" value="1"/>
</dbReference>
<keyword evidence="5 6" id="KW-0456">Lyase</keyword>
<comment type="cofactor">
    <cofactor evidence="1 6">
        <name>pyridoxal 5'-phosphate</name>
        <dbReference type="ChEBI" id="CHEBI:597326"/>
    </cofactor>
</comment>
<dbReference type="RefSeq" id="WP_201373569.1">
    <property type="nucleotide sequence ID" value="NZ_BNJG01000002.1"/>
</dbReference>
<evidence type="ECO:0000256" key="4">
    <source>
        <dbReference type="ARBA" id="ARBA00022898"/>
    </source>
</evidence>
<keyword evidence="3" id="KW-0210">Decarboxylase</keyword>
<evidence type="ECO:0000256" key="2">
    <source>
        <dbReference type="ARBA" id="ARBA00009533"/>
    </source>
</evidence>
<comment type="similarity">
    <text evidence="2 6">Belongs to the group II decarboxylase family.</text>
</comment>
<keyword evidence="8" id="KW-1185">Reference proteome</keyword>
<dbReference type="InterPro" id="IPR015424">
    <property type="entry name" value="PyrdxlP-dep_Trfase"/>
</dbReference>
<keyword evidence="4 6" id="KW-0663">Pyridoxal phosphate</keyword>
<evidence type="ECO:0000256" key="1">
    <source>
        <dbReference type="ARBA" id="ARBA00001933"/>
    </source>
</evidence>
<dbReference type="Pfam" id="PF00282">
    <property type="entry name" value="Pyridoxal_deC"/>
    <property type="match status" value="1"/>
</dbReference>
<dbReference type="InterPro" id="IPR015421">
    <property type="entry name" value="PyrdxlP-dep_Trfase_major"/>
</dbReference>